<evidence type="ECO:0000256" key="1">
    <source>
        <dbReference type="SAM" id="MobiDB-lite"/>
    </source>
</evidence>
<feature type="region of interest" description="Disordered" evidence="1">
    <location>
        <begin position="1"/>
        <end position="75"/>
    </location>
</feature>
<evidence type="ECO:0000313" key="3">
    <source>
        <dbReference type="Proteomes" id="UP000269221"/>
    </source>
</evidence>
<protein>
    <submittedName>
        <fullName evidence="2">Uncharacterized protein</fullName>
    </submittedName>
</protein>
<name>A0A3M0KWU8_HIRRU</name>
<accession>A0A3M0KWU8</accession>
<feature type="compositionally biased region" description="Basic and acidic residues" evidence="1">
    <location>
        <begin position="1"/>
        <end position="12"/>
    </location>
</feature>
<dbReference type="AlphaFoldDB" id="A0A3M0KWU8"/>
<dbReference type="EMBL" id="QRBI01000098">
    <property type="protein sequence ID" value="RMC17779.1"/>
    <property type="molecule type" value="Genomic_DNA"/>
</dbReference>
<organism evidence="2 3">
    <name type="scientific">Hirundo rustica rustica</name>
    <dbReference type="NCBI Taxonomy" id="333673"/>
    <lineage>
        <taxon>Eukaryota</taxon>
        <taxon>Metazoa</taxon>
        <taxon>Chordata</taxon>
        <taxon>Craniata</taxon>
        <taxon>Vertebrata</taxon>
        <taxon>Euteleostomi</taxon>
        <taxon>Archelosauria</taxon>
        <taxon>Archosauria</taxon>
        <taxon>Dinosauria</taxon>
        <taxon>Saurischia</taxon>
        <taxon>Theropoda</taxon>
        <taxon>Coelurosauria</taxon>
        <taxon>Aves</taxon>
        <taxon>Neognathae</taxon>
        <taxon>Neoaves</taxon>
        <taxon>Telluraves</taxon>
        <taxon>Australaves</taxon>
        <taxon>Passeriformes</taxon>
        <taxon>Sylvioidea</taxon>
        <taxon>Hirundinidae</taxon>
        <taxon>Hirundo</taxon>
    </lineage>
</organism>
<comment type="caution">
    <text evidence="2">The sequence shown here is derived from an EMBL/GenBank/DDBJ whole genome shotgun (WGS) entry which is preliminary data.</text>
</comment>
<reference evidence="2 3" key="1">
    <citation type="submission" date="2018-07" db="EMBL/GenBank/DDBJ databases">
        <title>A high quality draft genome assembly of the barn swallow (H. rustica rustica).</title>
        <authorList>
            <person name="Formenti G."/>
            <person name="Chiara M."/>
            <person name="Poveda L."/>
            <person name="Francoijs K.-J."/>
            <person name="Bonisoli-Alquati A."/>
            <person name="Canova L."/>
            <person name="Gianfranceschi L."/>
            <person name="Horner D.S."/>
            <person name="Saino N."/>
        </authorList>
    </citation>
    <scope>NUCLEOTIDE SEQUENCE [LARGE SCALE GENOMIC DNA]</scope>
    <source>
        <strain evidence="2">Chelidonia</strain>
        <tissue evidence="2">Blood</tissue>
    </source>
</reference>
<dbReference type="Proteomes" id="UP000269221">
    <property type="component" value="Unassembled WGS sequence"/>
</dbReference>
<feature type="compositionally biased region" description="Basic and acidic residues" evidence="1">
    <location>
        <begin position="52"/>
        <end position="75"/>
    </location>
</feature>
<proteinExistence type="predicted"/>
<evidence type="ECO:0000313" key="2">
    <source>
        <dbReference type="EMBL" id="RMC17779.1"/>
    </source>
</evidence>
<keyword evidence="3" id="KW-1185">Reference proteome</keyword>
<sequence length="75" mass="8691">MEKKDPLEHQQRDWQLSEEEGIPIKTFDILDIGNPDDQTHINPNAADSSVEEIFREDVENKTQKEQKPSRGSDSR</sequence>
<gene>
    <name evidence="2" type="ORF">DUI87_05444</name>
</gene>